<dbReference type="Gene3D" id="3.30.420.10">
    <property type="entry name" value="Ribonuclease H-like superfamily/Ribonuclease H"/>
    <property type="match status" value="1"/>
</dbReference>
<feature type="domain" description="RNase H type-1" evidence="1">
    <location>
        <begin position="2"/>
        <end position="68"/>
    </location>
</feature>
<proteinExistence type="predicted"/>
<gene>
    <name evidence="2" type="ORF">LITE_LOCUS8076</name>
</gene>
<dbReference type="PANTHER" id="PTHR34023:SF4">
    <property type="entry name" value="RNASE H TYPE-1 DOMAIN-CONTAINING PROTEIN"/>
    <property type="match status" value="1"/>
</dbReference>
<dbReference type="EMBL" id="CAMGYJ010000003">
    <property type="protein sequence ID" value="CAI0393786.1"/>
    <property type="molecule type" value="Genomic_DNA"/>
</dbReference>
<dbReference type="AlphaFoldDB" id="A0AAV0I8G7"/>
<dbReference type="GO" id="GO:0003676">
    <property type="term" value="F:nucleic acid binding"/>
    <property type="evidence" value="ECO:0007669"/>
    <property type="project" value="InterPro"/>
</dbReference>
<reference evidence="2" key="1">
    <citation type="submission" date="2022-08" db="EMBL/GenBank/DDBJ databases">
        <authorList>
            <person name="Gutierrez-Valencia J."/>
        </authorList>
    </citation>
    <scope>NUCLEOTIDE SEQUENCE</scope>
</reference>
<evidence type="ECO:0000313" key="3">
    <source>
        <dbReference type="Proteomes" id="UP001154282"/>
    </source>
</evidence>
<accession>A0AAV0I8G7</accession>
<dbReference type="Pfam" id="PF13456">
    <property type="entry name" value="RVT_3"/>
    <property type="match status" value="1"/>
</dbReference>
<dbReference type="InterPro" id="IPR002156">
    <property type="entry name" value="RNaseH_domain"/>
</dbReference>
<comment type="caution">
    <text evidence="2">The sequence shown here is derived from an EMBL/GenBank/DDBJ whole genome shotgun (WGS) entry which is preliminary data.</text>
</comment>
<organism evidence="2 3">
    <name type="scientific">Linum tenue</name>
    <dbReference type="NCBI Taxonomy" id="586396"/>
    <lineage>
        <taxon>Eukaryota</taxon>
        <taxon>Viridiplantae</taxon>
        <taxon>Streptophyta</taxon>
        <taxon>Embryophyta</taxon>
        <taxon>Tracheophyta</taxon>
        <taxon>Spermatophyta</taxon>
        <taxon>Magnoliopsida</taxon>
        <taxon>eudicotyledons</taxon>
        <taxon>Gunneridae</taxon>
        <taxon>Pentapetalae</taxon>
        <taxon>rosids</taxon>
        <taxon>fabids</taxon>
        <taxon>Malpighiales</taxon>
        <taxon>Linaceae</taxon>
        <taxon>Linum</taxon>
    </lineage>
</organism>
<dbReference type="GO" id="GO:0004523">
    <property type="term" value="F:RNA-DNA hybrid ribonuclease activity"/>
    <property type="evidence" value="ECO:0007669"/>
    <property type="project" value="InterPro"/>
</dbReference>
<dbReference type="InterPro" id="IPR012337">
    <property type="entry name" value="RNaseH-like_sf"/>
</dbReference>
<keyword evidence="3" id="KW-1185">Reference proteome</keyword>
<dbReference type="PANTHER" id="PTHR34023">
    <property type="entry name" value="RNASE H DOMAIN-CONTAINING PROTEIN"/>
    <property type="match status" value="1"/>
</dbReference>
<dbReference type="SUPFAM" id="SSF53098">
    <property type="entry name" value="Ribonuclease H-like"/>
    <property type="match status" value="1"/>
</dbReference>
<dbReference type="CDD" id="cd06222">
    <property type="entry name" value="RNase_H_like"/>
    <property type="match status" value="1"/>
</dbReference>
<sequence length="105" mass="12040">MAWDAGARRVEVQSDSRTAIQLIQSATETHPHRMMIMTARQLIQRDWEVTITHTFREGNFTADFLASQGHDYPIGIHSFPGNNPNLLHWLLYDRMGVAIPRLVNV</sequence>
<dbReference type="InterPro" id="IPR044730">
    <property type="entry name" value="RNase_H-like_dom_plant"/>
</dbReference>
<name>A0AAV0I8G7_9ROSI</name>
<dbReference type="InterPro" id="IPR036397">
    <property type="entry name" value="RNaseH_sf"/>
</dbReference>
<evidence type="ECO:0000259" key="1">
    <source>
        <dbReference type="Pfam" id="PF13456"/>
    </source>
</evidence>
<dbReference type="Proteomes" id="UP001154282">
    <property type="component" value="Unassembled WGS sequence"/>
</dbReference>
<evidence type="ECO:0000313" key="2">
    <source>
        <dbReference type="EMBL" id="CAI0393786.1"/>
    </source>
</evidence>
<protein>
    <recommendedName>
        <fullName evidence="1">RNase H type-1 domain-containing protein</fullName>
    </recommendedName>
</protein>